<keyword evidence="1" id="KW-0805">Transcription regulation</keyword>
<dbReference type="EMBL" id="JAGSHT010000030">
    <property type="protein sequence ID" value="MBZ2199540.1"/>
    <property type="molecule type" value="Genomic_DNA"/>
</dbReference>
<protein>
    <submittedName>
        <fullName evidence="5">LacI family DNA-binding transcriptional regulator</fullName>
    </submittedName>
</protein>
<dbReference type="SUPFAM" id="SSF53822">
    <property type="entry name" value="Periplasmic binding protein-like I"/>
    <property type="match status" value="1"/>
</dbReference>
<organism evidence="5 6">
    <name type="scientific">Occultella gossypii</name>
    <dbReference type="NCBI Taxonomy" id="2800820"/>
    <lineage>
        <taxon>Bacteria</taxon>
        <taxon>Bacillati</taxon>
        <taxon>Actinomycetota</taxon>
        <taxon>Actinomycetes</taxon>
        <taxon>Micrococcales</taxon>
        <taxon>Ruaniaceae</taxon>
        <taxon>Occultella</taxon>
    </lineage>
</organism>
<comment type="caution">
    <text evidence="5">The sequence shown here is derived from an EMBL/GenBank/DDBJ whole genome shotgun (WGS) entry which is preliminary data.</text>
</comment>
<reference evidence="5 6" key="1">
    <citation type="submission" date="2021-04" db="EMBL/GenBank/DDBJ databases">
        <title>Ruania sp. nov., isolated from sandy soil of mangrove forest.</title>
        <authorList>
            <person name="Ge X."/>
            <person name="Huang R."/>
            <person name="Liu W."/>
        </authorList>
    </citation>
    <scope>NUCLEOTIDE SEQUENCE [LARGE SCALE GENOMIC DNA]</scope>
    <source>
        <strain evidence="5 6">N2-46</strain>
    </source>
</reference>
<evidence type="ECO:0000259" key="4">
    <source>
        <dbReference type="PROSITE" id="PS50932"/>
    </source>
</evidence>
<dbReference type="RefSeq" id="WP_223411538.1">
    <property type="nucleotide sequence ID" value="NZ_JAGSHT010000030.1"/>
</dbReference>
<dbReference type="PANTHER" id="PTHR30146">
    <property type="entry name" value="LACI-RELATED TRANSCRIPTIONAL REPRESSOR"/>
    <property type="match status" value="1"/>
</dbReference>
<keyword evidence="2 5" id="KW-0238">DNA-binding</keyword>
<dbReference type="Gene3D" id="1.10.260.40">
    <property type="entry name" value="lambda repressor-like DNA-binding domains"/>
    <property type="match status" value="1"/>
</dbReference>
<evidence type="ECO:0000256" key="1">
    <source>
        <dbReference type="ARBA" id="ARBA00023015"/>
    </source>
</evidence>
<dbReference type="Pfam" id="PF00356">
    <property type="entry name" value="LacI"/>
    <property type="match status" value="1"/>
</dbReference>
<dbReference type="InterPro" id="IPR028082">
    <property type="entry name" value="Peripla_BP_I"/>
</dbReference>
<dbReference type="SUPFAM" id="SSF47413">
    <property type="entry name" value="lambda repressor-like DNA-binding domains"/>
    <property type="match status" value="1"/>
</dbReference>
<sequence length="325" mass="34034">MKQATIYSIAQALEVSASTVSRAFSRPDLVKPEVRERVLATARELGYAPNRAARGLATGRTGLYGLLVPDVTNPFFPPLIRAIQQAAARVDAGVLLVDSEGSGAAETALVSRIKAQVDGLLVASPRLATAKLKEALGAVPSVIINRAAQGLATVVCDNTAALREAATHLHDLGHRRFALMRGPSASWAAGRRAHAIRSWAQEAGVSLAELGHYEAVFVDGRRAAAQIVESGATAVFAFDDLMAAGVIAGLSDLGETVPRDRSIIGCDDVLLARTMTPGLTTVTAPLEELGRQSVLALHGLLEQRPVPNVQLQGTLTVRGTTGPPP</sequence>
<evidence type="ECO:0000313" key="5">
    <source>
        <dbReference type="EMBL" id="MBZ2199540.1"/>
    </source>
</evidence>
<dbReference type="InterPro" id="IPR046335">
    <property type="entry name" value="LacI/GalR-like_sensor"/>
</dbReference>
<dbReference type="PROSITE" id="PS50932">
    <property type="entry name" value="HTH_LACI_2"/>
    <property type="match status" value="1"/>
</dbReference>
<gene>
    <name evidence="5" type="ORF">KCQ71_25585</name>
</gene>
<dbReference type="Gene3D" id="3.40.50.2300">
    <property type="match status" value="2"/>
</dbReference>
<keyword evidence="3" id="KW-0804">Transcription</keyword>
<dbReference type="InterPro" id="IPR000843">
    <property type="entry name" value="HTH_LacI"/>
</dbReference>
<evidence type="ECO:0000313" key="6">
    <source>
        <dbReference type="Proteomes" id="UP000826651"/>
    </source>
</evidence>
<proteinExistence type="predicted"/>
<dbReference type="GO" id="GO:0003677">
    <property type="term" value="F:DNA binding"/>
    <property type="evidence" value="ECO:0007669"/>
    <property type="project" value="UniProtKB-KW"/>
</dbReference>
<dbReference type="Pfam" id="PF13377">
    <property type="entry name" value="Peripla_BP_3"/>
    <property type="match status" value="1"/>
</dbReference>
<dbReference type="CDD" id="cd01392">
    <property type="entry name" value="HTH_LacI"/>
    <property type="match status" value="1"/>
</dbReference>
<evidence type="ECO:0000256" key="3">
    <source>
        <dbReference type="ARBA" id="ARBA00023163"/>
    </source>
</evidence>
<dbReference type="InterPro" id="IPR010982">
    <property type="entry name" value="Lambda_DNA-bd_dom_sf"/>
</dbReference>
<accession>A0ABS7SIC9</accession>
<dbReference type="Proteomes" id="UP000826651">
    <property type="component" value="Unassembled WGS sequence"/>
</dbReference>
<dbReference type="SMART" id="SM00354">
    <property type="entry name" value="HTH_LACI"/>
    <property type="match status" value="1"/>
</dbReference>
<dbReference type="PANTHER" id="PTHR30146:SF138">
    <property type="entry name" value="TRANSCRIPTIONAL REGULATORY PROTEIN"/>
    <property type="match status" value="1"/>
</dbReference>
<evidence type="ECO:0000256" key="2">
    <source>
        <dbReference type="ARBA" id="ARBA00023125"/>
    </source>
</evidence>
<name>A0ABS7SIC9_9MICO</name>
<keyword evidence="6" id="KW-1185">Reference proteome</keyword>
<feature type="domain" description="HTH lacI-type" evidence="4">
    <location>
        <begin position="4"/>
        <end position="58"/>
    </location>
</feature>
<dbReference type="CDD" id="cd06267">
    <property type="entry name" value="PBP1_LacI_sugar_binding-like"/>
    <property type="match status" value="1"/>
</dbReference>